<dbReference type="InterPro" id="IPR051465">
    <property type="entry name" value="Cell_Envelope_Struct_Comp"/>
</dbReference>
<keyword evidence="1 2" id="KW-0732">Signal</keyword>
<reference evidence="4 5" key="1">
    <citation type="submission" date="2018-08" db="EMBL/GenBank/DDBJ databases">
        <title>Bacillus phenotypic plasticity.</title>
        <authorList>
            <person name="Hurtado E."/>
        </authorList>
    </citation>
    <scope>NUCLEOTIDE SEQUENCE [LARGE SCALE GENOMIC DNA]</scope>
    <source>
        <strain evidence="4 5">111b</strain>
    </source>
</reference>
<dbReference type="InterPro" id="IPR001119">
    <property type="entry name" value="SLH_dom"/>
</dbReference>
<dbReference type="AlphaFoldDB" id="A0A9W7Q7A4"/>
<organism evidence="4 5">
    <name type="scientific">Bacillus cereus</name>
    <dbReference type="NCBI Taxonomy" id="1396"/>
    <lineage>
        <taxon>Bacteria</taxon>
        <taxon>Bacillati</taxon>
        <taxon>Bacillota</taxon>
        <taxon>Bacilli</taxon>
        <taxon>Bacillales</taxon>
        <taxon>Bacillaceae</taxon>
        <taxon>Bacillus</taxon>
        <taxon>Bacillus cereus group</taxon>
    </lineage>
</organism>
<feature type="domain" description="SLH" evidence="3">
    <location>
        <begin position="148"/>
        <end position="211"/>
    </location>
</feature>
<dbReference type="Pfam" id="PF00395">
    <property type="entry name" value="SLH"/>
    <property type="match status" value="3"/>
</dbReference>
<accession>A0A9W7Q7A4</accession>
<dbReference type="PROSITE" id="PS51272">
    <property type="entry name" value="SLH"/>
    <property type="match status" value="3"/>
</dbReference>
<gene>
    <name evidence="4" type="ORF">DX932_10555</name>
</gene>
<feature type="domain" description="SLH" evidence="3">
    <location>
        <begin position="28"/>
        <end position="91"/>
    </location>
</feature>
<evidence type="ECO:0000256" key="2">
    <source>
        <dbReference type="SAM" id="SignalP"/>
    </source>
</evidence>
<evidence type="ECO:0000313" key="4">
    <source>
        <dbReference type="EMBL" id="KAA6470258.1"/>
    </source>
</evidence>
<name>A0A9W7Q7A4_BACCE</name>
<dbReference type="PANTHER" id="PTHR43308">
    <property type="entry name" value="OUTER MEMBRANE PROTEIN ALPHA-RELATED"/>
    <property type="match status" value="1"/>
</dbReference>
<dbReference type="RefSeq" id="WP_150158166.1">
    <property type="nucleotide sequence ID" value="NZ_QSMZ01000006.1"/>
</dbReference>
<protein>
    <submittedName>
        <fullName evidence="4">S-layer homology domain-containing protein</fullName>
    </submittedName>
</protein>
<dbReference type="Proteomes" id="UP000323321">
    <property type="component" value="Unassembled WGS sequence"/>
</dbReference>
<comment type="caution">
    <text evidence="4">The sequence shown here is derived from an EMBL/GenBank/DDBJ whole genome shotgun (WGS) entry which is preliminary data.</text>
</comment>
<evidence type="ECO:0000313" key="5">
    <source>
        <dbReference type="Proteomes" id="UP000323321"/>
    </source>
</evidence>
<sequence length="367" mass="41906">MKLTKMLLIGATLATTTLTSLANVQADTDTAFKDVPANHWSYDAIMHLKDKKMIAGYGNGMFGLGDNITRGQVARLLYVYLQPLLVGDRFEDQFKDVKGTMFEKEIYAVVSSGLMNGYGDNEFGPNDILTREQLAVILQKTFNLKQQSITTFNDVEKNYWATEAISALQENKIVMGTGNNLFEPKKVVTREQYAQFLYSAMRKLEKPGQPEVMPLGIPRSMVTDDFTFDKSLVDIVPVYSKSISKEAQNLIKEINEKYNLDIKYWETSAVLHLASSKMLKENKDWYGPLSIDEKGGNNFTISFENYNPSIELTKRWVTMIYPDLNLDKEIDRLVKNVNVEYAFDKGRHKIKMGQTANYKSWYIYIGE</sequence>
<proteinExistence type="predicted"/>
<feature type="signal peptide" evidence="2">
    <location>
        <begin position="1"/>
        <end position="22"/>
    </location>
</feature>
<dbReference type="EMBL" id="QSMZ01000006">
    <property type="protein sequence ID" value="KAA6470258.1"/>
    <property type="molecule type" value="Genomic_DNA"/>
</dbReference>
<dbReference type="PANTHER" id="PTHR43308:SF1">
    <property type="entry name" value="OUTER MEMBRANE PROTEIN ALPHA"/>
    <property type="match status" value="1"/>
</dbReference>
<feature type="chain" id="PRO_5040924949" evidence="2">
    <location>
        <begin position="23"/>
        <end position="367"/>
    </location>
</feature>
<evidence type="ECO:0000259" key="3">
    <source>
        <dbReference type="PROSITE" id="PS51272"/>
    </source>
</evidence>
<evidence type="ECO:0000256" key="1">
    <source>
        <dbReference type="ARBA" id="ARBA00022729"/>
    </source>
</evidence>
<feature type="domain" description="SLH" evidence="3">
    <location>
        <begin position="93"/>
        <end position="147"/>
    </location>
</feature>